<name>A0A3M8D5R6_9BACL</name>
<keyword evidence="1" id="KW-0812">Transmembrane</keyword>
<dbReference type="OrthoDB" id="583109at2"/>
<protein>
    <submittedName>
        <fullName evidence="3">Serine/threonine protein kinase</fullName>
    </submittedName>
</protein>
<dbReference type="Pfam" id="PF00069">
    <property type="entry name" value="Pkinase"/>
    <property type="match status" value="1"/>
</dbReference>
<proteinExistence type="predicted"/>
<dbReference type="GO" id="GO:0005737">
    <property type="term" value="C:cytoplasm"/>
    <property type="evidence" value="ECO:0007669"/>
    <property type="project" value="TreeGrafter"/>
</dbReference>
<dbReference type="GO" id="GO:0004674">
    <property type="term" value="F:protein serine/threonine kinase activity"/>
    <property type="evidence" value="ECO:0007669"/>
    <property type="project" value="UniProtKB-KW"/>
</dbReference>
<dbReference type="PANTHER" id="PTHR44167:SF31">
    <property type="entry name" value="PROTEIN CBG02007"/>
    <property type="match status" value="1"/>
</dbReference>
<dbReference type="AlphaFoldDB" id="A0A3M8D5R6"/>
<dbReference type="GO" id="GO:0005524">
    <property type="term" value="F:ATP binding"/>
    <property type="evidence" value="ECO:0007669"/>
    <property type="project" value="InterPro"/>
</dbReference>
<keyword evidence="3" id="KW-0808">Transferase</keyword>
<dbReference type="Gene3D" id="1.10.510.10">
    <property type="entry name" value="Transferase(Phosphotransferase) domain 1"/>
    <property type="match status" value="1"/>
</dbReference>
<dbReference type="SMART" id="SM00220">
    <property type="entry name" value="S_TKc"/>
    <property type="match status" value="1"/>
</dbReference>
<keyword evidence="1" id="KW-0472">Membrane</keyword>
<evidence type="ECO:0000259" key="2">
    <source>
        <dbReference type="PROSITE" id="PS50011"/>
    </source>
</evidence>
<gene>
    <name evidence="3" type="ORF">EDM56_22970</name>
</gene>
<reference evidence="3 4" key="1">
    <citation type="submission" date="2018-10" db="EMBL/GenBank/DDBJ databases">
        <title>Phylogenomics of Brevibacillus.</title>
        <authorList>
            <person name="Dunlap C."/>
        </authorList>
    </citation>
    <scope>NUCLEOTIDE SEQUENCE [LARGE SCALE GENOMIC DNA]</scope>
    <source>
        <strain evidence="3 4">JCM 15716</strain>
    </source>
</reference>
<dbReference type="SUPFAM" id="SSF56112">
    <property type="entry name" value="Protein kinase-like (PK-like)"/>
    <property type="match status" value="1"/>
</dbReference>
<keyword evidence="3" id="KW-0723">Serine/threonine-protein kinase</keyword>
<dbReference type="InterPro" id="IPR011009">
    <property type="entry name" value="Kinase-like_dom_sf"/>
</dbReference>
<accession>A0A3M8D5R6</accession>
<dbReference type="PROSITE" id="PS50011">
    <property type="entry name" value="PROTEIN_KINASE_DOM"/>
    <property type="match status" value="1"/>
</dbReference>
<feature type="transmembrane region" description="Helical" evidence="1">
    <location>
        <begin position="282"/>
        <end position="300"/>
    </location>
</feature>
<keyword evidence="1" id="KW-1133">Transmembrane helix</keyword>
<dbReference type="Proteomes" id="UP000271031">
    <property type="component" value="Unassembled WGS sequence"/>
</dbReference>
<organism evidence="3 4">
    <name type="scientific">Brevibacillus fluminis</name>
    <dbReference type="NCBI Taxonomy" id="511487"/>
    <lineage>
        <taxon>Bacteria</taxon>
        <taxon>Bacillati</taxon>
        <taxon>Bacillota</taxon>
        <taxon>Bacilli</taxon>
        <taxon>Bacillales</taxon>
        <taxon>Paenibacillaceae</taxon>
        <taxon>Brevibacillus</taxon>
    </lineage>
</organism>
<evidence type="ECO:0000256" key="1">
    <source>
        <dbReference type="SAM" id="Phobius"/>
    </source>
</evidence>
<dbReference type="PANTHER" id="PTHR44167">
    <property type="entry name" value="OVARIAN-SPECIFIC SERINE/THREONINE-PROTEIN KINASE LOK-RELATED"/>
    <property type="match status" value="1"/>
</dbReference>
<evidence type="ECO:0000313" key="4">
    <source>
        <dbReference type="Proteomes" id="UP000271031"/>
    </source>
</evidence>
<feature type="domain" description="Protein kinase" evidence="2">
    <location>
        <begin position="23"/>
        <end position="266"/>
    </location>
</feature>
<dbReference type="EMBL" id="RHHQ01000019">
    <property type="protein sequence ID" value="RNB82767.1"/>
    <property type="molecule type" value="Genomic_DNA"/>
</dbReference>
<keyword evidence="3" id="KW-0418">Kinase</keyword>
<evidence type="ECO:0000313" key="3">
    <source>
        <dbReference type="EMBL" id="RNB82767.1"/>
    </source>
</evidence>
<keyword evidence="4" id="KW-1185">Reference proteome</keyword>
<dbReference type="InterPro" id="IPR000719">
    <property type="entry name" value="Prot_kinase_dom"/>
</dbReference>
<sequence length="303" mass="34832">MYSNLKIPALPHQFSGKWNRRVYRVLHEIGKGANGVVYQVINEGKVQALKIGTDPMDLLMEVNMLKSVHQRPGQQVGPALCDVDDVVINNRTYTFYSMEYLAGERLDLYIERVGRDWTPVAMVQLLSRLEVLHAQGWIFGDLKPENTIMARPEKSLRLIDFGGVTKIGNAVRQFTEDYDRAAWYAGDRRADVGYDLFAAAMVMIRLLLPAEEWRRIKKGTRHVHTLCDIIQENLLLKPYRYILVRALNGKYTRAETMKQDLMDSFVRMQGTKLRKKSNAGRWLGSVAIVMMLLAAGFLYFQRM</sequence>
<comment type="caution">
    <text evidence="3">The sequence shown here is derived from an EMBL/GenBank/DDBJ whole genome shotgun (WGS) entry which is preliminary data.</text>
</comment>